<reference evidence="2 3" key="1">
    <citation type="submission" date="2016-10" db="EMBL/GenBank/DDBJ databases">
        <title>Flavobacterium gilvum sp. nov., isolated from stream water.</title>
        <authorList>
            <person name="Shin S.-K."/>
            <person name="Cho Y.-J."/>
            <person name="Yi H."/>
        </authorList>
    </citation>
    <scope>NUCLEOTIDE SEQUENCE [LARGE SCALE GENOMIC DNA]</scope>
    <source>
        <strain evidence="2 3">EM1308</strain>
    </source>
</reference>
<keyword evidence="1" id="KW-0732">Signal</keyword>
<sequence length="167" mass="18332">MKKIILSMVAVLAFGFANAQEQTKKGKWLVEANTNFGATQVGNTSFQLSSSDGDTQWNIGAEGGYFVADNLAVKAGLGYGDFGNTVFSYKLGAKYYLLNKFPLEASFTGASIEHARENPSYFGLQGGYAWFIGKNISLEPGLRYNISLNNDFYDDVFQLNIGFALHF</sequence>
<dbReference type="InterPro" id="IPR011250">
    <property type="entry name" value="OMP/PagP_B-barrel"/>
</dbReference>
<organism evidence="2 3">
    <name type="scientific">Flavobacterium gilvum</name>
    <dbReference type="NCBI Taxonomy" id="1492737"/>
    <lineage>
        <taxon>Bacteria</taxon>
        <taxon>Pseudomonadati</taxon>
        <taxon>Bacteroidota</taxon>
        <taxon>Flavobacteriia</taxon>
        <taxon>Flavobacteriales</taxon>
        <taxon>Flavobacteriaceae</taxon>
        <taxon>Flavobacterium</taxon>
    </lineage>
</organism>
<keyword evidence="3" id="KW-1185">Reference proteome</keyword>
<dbReference type="Gene3D" id="2.40.160.20">
    <property type="match status" value="1"/>
</dbReference>
<dbReference type="Proteomes" id="UP000175968">
    <property type="component" value="Chromosome"/>
</dbReference>
<feature type="signal peptide" evidence="1">
    <location>
        <begin position="1"/>
        <end position="19"/>
    </location>
</feature>
<evidence type="ECO:0000313" key="2">
    <source>
        <dbReference type="EMBL" id="AOW11154.1"/>
    </source>
</evidence>
<evidence type="ECO:0008006" key="4">
    <source>
        <dbReference type="Google" id="ProtNLM"/>
    </source>
</evidence>
<dbReference type="KEGG" id="fgl:EM308_17620"/>
<gene>
    <name evidence="2" type="ORF">EM308_17620</name>
</gene>
<dbReference type="SUPFAM" id="SSF56925">
    <property type="entry name" value="OMPA-like"/>
    <property type="match status" value="1"/>
</dbReference>
<protein>
    <recommendedName>
        <fullName evidence="4">Outer membrane protein beta-barrel domain-containing protein</fullName>
    </recommendedName>
</protein>
<dbReference type="AlphaFoldDB" id="A0AAC9I5B2"/>
<dbReference type="EMBL" id="CP017479">
    <property type="protein sequence ID" value="AOW11154.1"/>
    <property type="molecule type" value="Genomic_DNA"/>
</dbReference>
<accession>A0AAC9I5B2</accession>
<feature type="chain" id="PRO_5042130554" description="Outer membrane protein beta-barrel domain-containing protein" evidence="1">
    <location>
        <begin position="20"/>
        <end position="167"/>
    </location>
</feature>
<evidence type="ECO:0000313" key="3">
    <source>
        <dbReference type="Proteomes" id="UP000175968"/>
    </source>
</evidence>
<dbReference type="RefSeq" id="WP_035641259.1">
    <property type="nucleotide sequence ID" value="NZ_CP017479.1"/>
</dbReference>
<proteinExistence type="predicted"/>
<evidence type="ECO:0000256" key="1">
    <source>
        <dbReference type="SAM" id="SignalP"/>
    </source>
</evidence>
<name>A0AAC9I5B2_9FLAO</name>